<reference evidence="9 10" key="1">
    <citation type="submission" date="2022-06" db="EMBL/GenBank/DDBJ databases">
        <title>Isolation of gut microbiota from human fecal samples.</title>
        <authorList>
            <person name="Pamer E.G."/>
            <person name="Barat B."/>
            <person name="Waligurski E."/>
            <person name="Medina S."/>
            <person name="Paddock L."/>
            <person name="Mostad J."/>
        </authorList>
    </citation>
    <scope>NUCLEOTIDE SEQUENCE [LARGE SCALE GENOMIC DNA]</scope>
    <source>
        <strain evidence="9 10">DFI.6.1</strain>
    </source>
</reference>
<dbReference type="InterPro" id="IPR027417">
    <property type="entry name" value="P-loop_NTPase"/>
</dbReference>
<dbReference type="PROSITE" id="PS50893">
    <property type="entry name" value="ABC_TRANSPORTER_2"/>
    <property type="match status" value="1"/>
</dbReference>
<feature type="transmembrane region" description="Helical" evidence="7">
    <location>
        <begin position="25"/>
        <end position="50"/>
    </location>
</feature>
<feature type="transmembrane region" description="Helical" evidence="7">
    <location>
        <begin position="138"/>
        <end position="158"/>
    </location>
</feature>
<keyword evidence="2 7" id="KW-0812">Transmembrane</keyword>
<dbReference type="PANTHER" id="PTHR24221:SF654">
    <property type="entry name" value="ATP-BINDING CASSETTE SUB-FAMILY B MEMBER 6"/>
    <property type="match status" value="1"/>
</dbReference>
<evidence type="ECO:0000256" key="1">
    <source>
        <dbReference type="ARBA" id="ARBA00004651"/>
    </source>
</evidence>
<gene>
    <name evidence="9" type="ORF">NE663_09655</name>
</gene>
<feature type="transmembrane region" description="Helical" evidence="7">
    <location>
        <begin position="257"/>
        <end position="276"/>
    </location>
</feature>
<organism evidence="9 10">
    <name type="scientific">Massilicoli timonensis</name>
    <dbReference type="NCBI Taxonomy" id="2015901"/>
    <lineage>
        <taxon>Bacteria</taxon>
        <taxon>Bacillati</taxon>
        <taxon>Bacillota</taxon>
        <taxon>Erysipelotrichia</taxon>
        <taxon>Erysipelotrichales</taxon>
        <taxon>Erysipelotrichaceae</taxon>
        <taxon>Massilicoli</taxon>
    </lineage>
</organism>
<dbReference type="SUPFAM" id="SSF52540">
    <property type="entry name" value="P-loop containing nucleoside triphosphate hydrolases"/>
    <property type="match status" value="1"/>
</dbReference>
<evidence type="ECO:0000313" key="9">
    <source>
        <dbReference type="EMBL" id="MCQ5122521.1"/>
    </source>
</evidence>
<feature type="transmembrane region" description="Helical" evidence="7">
    <location>
        <begin position="164"/>
        <end position="184"/>
    </location>
</feature>
<keyword evidence="6 7" id="KW-0472">Membrane</keyword>
<keyword evidence="4 9" id="KW-0067">ATP-binding</keyword>
<dbReference type="GO" id="GO:0005524">
    <property type="term" value="F:ATP binding"/>
    <property type="evidence" value="ECO:0007669"/>
    <property type="project" value="UniProtKB-KW"/>
</dbReference>
<dbReference type="InterPro" id="IPR036640">
    <property type="entry name" value="ABC1_TM_sf"/>
</dbReference>
<dbReference type="SUPFAM" id="SSF90123">
    <property type="entry name" value="ABC transporter transmembrane region"/>
    <property type="match status" value="1"/>
</dbReference>
<feature type="domain" description="ABC transporter" evidence="8">
    <location>
        <begin position="339"/>
        <end position="576"/>
    </location>
</feature>
<protein>
    <submittedName>
        <fullName evidence="9">ABC transporter ATP-binding protein/permease</fullName>
    </submittedName>
</protein>
<keyword evidence="5 7" id="KW-1133">Transmembrane helix</keyword>
<accession>A0ABT1SMS6</accession>
<name>A0ABT1SMS6_9FIRM</name>
<sequence>MKGITVVKNLRFAMRFILDTSKKIVCFRIIYAILQGFYTVYSLFVLRMILQLIFQEANLKRLAMILLVLLLISFLLESLCDYLMTYRIPQEELKVSKAIEIKLYEAMSKKRAQDLEDPHQYNHFFFVIQNGKDSILQLLNSFADLIAAVVAITGLSALLASSDLMIICFVLIYLAVSLLIDLLISRNTYQKNHALIKPNRRLDYVNRIFYLKQYHLELKVFPLLQALKEQLHHWYEEKSAIQDQYHRKAVCYHMMKILISLFFQLSAILYIAYLVLREVIAKSDFLVLYNGTSELSDNLKLLFQYIPVFYENGLYIGEIKDFLAPVAKKQKYREAIREIELQDVSFTYPLCETPALHAINYRFHQNSYAIVGMNGSGKTTLAKVIGMVFDEAKGKRIVNGRMLDEAIYLDQVSYIFQDYQVYALTIAENILMRPLQNNDDVRKVEEILKKVNLYDKVMGLPHTIYTEMTTEFQEEATMFSGGELQKLALGRVIAKDCTVLILDEPSSALDTTAEYEFMKLVKELGKDKILIYITHKLDKLMLFDQVLCMKEGTIIESGAYEDLMQKKGYLYSLTAASKGLQEITKNQ</sequence>
<keyword evidence="10" id="KW-1185">Reference proteome</keyword>
<dbReference type="EMBL" id="JANGCH010000017">
    <property type="protein sequence ID" value="MCQ5122521.1"/>
    <property type="molecule type" value="Genomic_DNA"/>
</dbReference>
<dbReference type="Pfam" id="PF00005">
    <property type="entry name" value="ABC_tran"/>
    <property type="match status" value="1"/>
</dbReference>
<keyword evidence="3" id="KW-0547">Nucleotide-binding</keyword>
<dbReference type="InterPro" id="IPR039421">
    <property type="entry name" value="Type_1_exporter"/>
</dbReference>
<dbReference type="PROSITE" id="PS00211">
    <property type="entry name" value="ABC_TRANSPORTER_1"/>
    <property type="match status" value="1"/>
</dbReference>
<dbReference type="Proteomes" id="UP001524435">
    <property type="component" value="Unassembled WGS sequence"/>
</dbReference>
<evidence type="ECO:0000256" key="3">
    <source>
        <dbReference type="ARBA" id="ARBA00022741"/>
    </source>
</evidence>
<dbReference type="InterPro" id="IPR017871">
    <property type="entry name" value="ABC_transporter-like_CS"/>
</dbReference>
<evidence type="ECO:0000256" key="5">
    <source>
        <dbReference type="ARBA" id="ARBA00022989"/>
    </source>
</evidence>
<comment type="subcellular location">
    <subcellularLocation>
        <location evidence="1">Cell membrane</location>
        <topology evidence="1">Multi-pass membrane protein</topology>
    </subcellularLocation>
</comment>
<evidence type="ECO:0000259" key="8">
    <source>
        <dbReference type="PROSITE" id="PS50893"/>
    </source>
</evidence>
<dbReference type="Gene3D" id="3.40.50.300">
    <property type="entry name" value="P-loop containing nucleotide triphosphate hydrolases"/>
    <property type="match status" value="1"/>
</dbReference>
<evidence type="ECO:0000313" key="10">
    <source>
        <dbReference type="Proteomes" id="UP001524435"/>
    </source>
</evidence>
<dbReference type="InterPro" id="IPR003593">
    <property type="entry name" value="AAA+_ATPase"/>
</dbReference>
<dbReference type="SMART" id="SM00382">
    <property type="entry name" value="AAA"/>
    <property type="match status" value="1"/>
</dbReference>
<evidence type="ECO:0000256" key="4">
    <source>
        <dbReference type="ARBA" id="ARBA00022840"/>
    </source>
</evidence>
<evidence type="ECO:0000256" key="7">
    <source>
        <dbReference type="SAM" id="Phobius"/>
    </source>
</evidence>
<dbReference type="CDD" id="cd03228">
    <property type="entry name" value="ABCC_MRP_Like"/>
    <property type="match status" value="1"/>
</dbReference>
<evidence type="ECO:0000256" key="2">
    <source>
        <dbReference type="ARBA" id="ARBA00022692"/>
    </source>
</evidence>
<dbReference type="RefSeq" id="WP_256198268.1">
    <property type="nucleotide sequence ID" value="NZ_CANTYB010000032.1"/>
</dbReference>
<evidence type="ECO:0000256" key="6">
    <source>
        <dbReference type="ARBA" id="ARBA00023136"/>
    </source>
</evidence>
<proteinExistence type="predicted"/>
<feature type="transmembrane region" description="Helical" evidence="7">
    <location>
        <begin position="62"/>
        <end position="84"/>
    </location>
</feature>
<dbReference type="PANTHER" id="PTHR24221">
    <property type="entry name" value="ATP-BINDING CASSETTE SUB-FAMILY B"/>
    <property type="match status" value="1"/>
</dbReference>
<dbReference type="InterPro" id="IPR003439">
    <property type="entry name" value="ABC_transporter-like_ATP-bd"/>
</dbReference>
<dbReference type="Gene3D" id="1.20.1560.10">
    <property type="entry name" value="ABC transporter type 1, transmembrane domain"/>
    <property type="match status" value="1"/>
</dbReference>
<comment type="caution">
    <text evidence="9">The sequence shown here is derived from an EMBL/GenBank/DDBJ whole genome shotgun (WGS) entry which is preliminary data.</text>
</comment>